<proteinExistence type="inferred from homology"/>
<dbReference type="PROSITE" id="PS00893">
    <property type="entry name" value="NUDIX_BOX"/>
    <property type="match status" value="1"/>
</dbReference>
<comment type="cofactor">
    <cofactor evidence="2">
        <name>Zn(2+)</name>
        <dbReference type="ChEBI" id="CHEBI:29105"/>
    </cofactor>
</comment>
<feature type="domain" description="Nudix hydrolase" evidence="10">
    <location>
        <begin position="270"/>
        <end position="394"/>
    </location>
</feature>
<comment type="catalytic activity">
    <reaction evidence="9">
        <text>a 5'-end NAD(+)-phospho-ribonucleoside in mRNA + H2O = a 5'-end phospho-adenosine-phospho-ribonucleoside in mRNA + beta-nicotinamide D-ribonucleotide + 2 H(+)</text>
        <dbReference type="Rhea" id="RHEA:60876"/>
        <dbReference type="Rhea" id="RHEA-COMP:15698"/>
        <dbReference type="Rhea" id="RHEA-COMP:15719"/>
        <dbReference type="ChEBI" id="CHEBI:14649"/>
        <dbReference type="ChEBI" id="CHEBI:15377"/>
        <dbReference type="ChEBI" id="CHEBI:15378"/>
        <dbReference type="ChEBI" id="CHEBI:144029"/>
        <dbReference type="ChEBI" id="CHEBI:144051"/>
    </reaction>
    <physiologicalReaction direction="left-to-right" evidence="9">
        <dbReference type="Rhea" id="RHEA:60877"/>
    </physiologicalReaction>
</comment>
<dbReference type="CDD" id="cd03429">
    <property type="entry name" value="NUDIX_NADH_pyrophosphatase_Nudt13"/>
    <property type="match status" value="1"/>
</dbReference>
<dbReference type="SUPFAM" id="SSF55811">
    <property type="entry name" value="Nudix"/>
    <property type="match status" value="1"/>
</dbReference>
<dbReference type="NCBIfam" id="NF001299">
    <property type="entry name" value="PRK00241.1"/>
    <property type="match status" value="1"/>
</dbReference>
<evidence type="ECO:0000256" key="8">
    <source>
        <dbReference type="ARBA" id="ARBA00023027"/>
    </source>
</evidence>
<evidence type="ECO:0000256" key="3">
    <source>
        <dbReference type="ARBA" id="ARBA00009595"/>
    </source>
</evidence>
<organism evidence="11 12">
    <name type="scientific">Enorma phocaeensis</name>
    <dbReference type="NCBI Taxonomy" id="1871019"/>
    <lineage>
        <taxon>Bacteria</taxon>
        <taxon>Bacillati</taxon>
        <taxon>Actinomycetota</taxon>
        <taxon>Coriobacteriia</taxon>
        <taxon>Coriobacteriales</taxon>
        <taxon>Coriobacteriaceae</taxon>
        <taxon>Enorma</taxon>
    </lineage>
</organism>
<evidence type="ECO:0000313" key="12">
    <source>
        <dbReference type="Proteomes" id="UP001529421"/>
    </source>
</evidence>
<evidence type="ECO:0000256" key="4">
    <source>
        <dbReference type="ARBA" id="ARBA00012381"/>
    </source>
</evidence>
<dbReference type="RefSeq" id="WP_289544566.1">
    <property type="nucleotide sequence ID" value="NZ_JAUDDZ010000003.1"/>
</dbReference>
<evidence type="ECO:0000259" key="10">
    <source>
        <dbReference type="PROSITE" id="PS51462"/>
    </source>
</evidence>
<keyword evidence="12" id="KW-1185">Reference proteome</keyword>
<dbReference type="Proteomes" id="UP001529421">
    <property type="component" value="Unassembled WGS sequence"/>
</dbReference>
<keyword evidence="5" id="KW-0479">Metal-binding</keyword>
<dbReference type="InterPro" id="IPR049734">
    <property type="entry name" value="NudC-like_C"/>
</dbReference>
<dbReference type="Gene3D" id="3.90.79.10">
    <property type="entry name" value="Nucleoside Triphosphate Pyrophosphohydrolase"/>
    <property type="match status" value="1"/>
</dbReference>
<sequence length="408" mass="42955">MAESALGAAADQAGFMDRLLLAQATVDLDVERRGEQGLLERLLGDARTRVMLVDLGKVAVPRREVADAPEALDCTDDPAAPRPDATAPSGLLELAMLSPADLRVDGDVARLAPYVIYLGMERSEDGGGAGASTVSYLALDVARAARAAGDAGAAGSLCAGASDARRRGGQALVSGEMSRRQSSASADGAASPVACLATCLRASYGWIELRAFAPCASARDAGLATSAAAVAMWHDQQRYCPACGSPVVPALSGWAQTCSSPDDADRLLFPRIEPAIITAIVDDADRILLQNNAAWRRRFFSVSAGFVEAGESLEHAVRREAAEEVGVELDRVGYLGSQPWPFPASIMLGFRAHARTTTITPDHSEVASARWFTRDELRQAVESGGLELPGRASIARHLIEDWFGGQLG</sequence>
<keyword evidence="6 11" id="KW-0378">Hydrolase</keyword>
<protein>
    <recommendedName>
        <fullName evidence="4">NAD(+) diphosphatase</fullName>
        <ecNumber evidence="4">3.6.1.22</ecNumber>
    </recommendedName>
</protein>
<evidence type="ECO:0000256" key="6">
    <source>
        <dbReference type="ARBA" id="ARBA00022801"/>
    </source>
</evidence>
<dbReference type="PROSITE" id="PS51462">
    <property type="entry name" value="NUDIX"/>
    <property type="match status" value="1"/>
</dbReference>
<keyword evidence="7" id="KW-0460">Magnesium</keyword>
<evidence type="ECO:0000256" key="7">
    <source>
        <dbReference type="ARBA" id="ARBA00022842"/>
    </source>
</evidence>
<dbReference type="PANTHER" id="PTHR42904">
    <property type="entry name" value="NUDIX HYDROLASE, NUDC SUBFAMILY"/>
    <property type="match status" value="1"/>
</dbReference>
<evidence type="ECO:0000256" key="5">
    <source>
        <dbReference type="ARBA" id="ARBA00022723"/>
    </source>
</evidence>
<dbReference type="PANTHER" id="PTHR42904:SF6">
    <property type="entry name" value="NAD-CAPPED RNA HYDROLASE NUDT12"/>
    <property type="match status" value="1"/>
</dbReference>
<name>A0ABT7V7S8_9ACTN</name>
<gene>
    <name evidence="11" type="primary">nudC</name>
    <name evidence="11" type="ORF">QUW28_03330</name>
</gene>
<dbReference type="InterPro" id="IPR015376">
    <property type="entry name" value="Znr_NADH_PPase"/>
</dbReference>
<dbReference type="InterPro" id="IPR015797">
    <property type="entry name" value="NUDIX_hydrolase-like_dom_sf"/>
</dbReference>
<dbReference type="InterPro" id="IPR020084">
    <property type="entry name" value="NUDIX_hydrolase_CS"/>
</dbReference>
<dbReference type="Gene3D" id="3.90.79.20">
    <property type="match status" value="1"/>
</dbReference>
<reference evidence="12" key="1">
    <citation type="submission" date="2023-06" db="EMBL/GenBank/DDBJ databases">
        <title>Identification and characterization of horizontal gene transfer across gut microbiota members of farm animals based on homology search.</title>
        <authorList>
            <person name="Zeman M."/>
            <person name="Kubasova T."/>
            <person name="Jahodarova E."/>
            <person name="Nykrynova M."/>
            <person name="Rychlik I."/>
        </authorList>
    </citation>
    <scope>NUCLEOTIDE SEQUENCE [LARGE SCALE GENOMIC DNA]</scope>
    <source>
        <strain evidence="12">154_Feed</strain>
    </source>
</reference>
<dbReference type="Pfam" id="PF09297">
    <property type="entry name" value="Zn_ribbon_NUD"/>
    <property type="match status" value="1"/>
</dbReference>
<comment type="similarity">
    <text evidence="3">Belongs to the Nudix hydrolase family. NudC subfamily.</text>
</comment>
<dbReference type="InterPro" id="IPR050241">
    <property type="entry name" value="NAD-cap_RNA_hydrolase_NudC"/>
</dbReference>
<reference evidence="11 12" key="2">
    <citation type="submission" date="2023-06" db="EMBL/GenBank/DDBJ databases">
        <authorList>
            <person name="Zeman M."/>
            <person name="Kubasova T."/>
            <person name="Jahodarova E."/>
            <person name="Nykrynova M."/>
            <person name="Rychlik I."/>
        </authorList>
    </citation>
    <scope>NUCLEOTIDE SEQUENCE [LARGE SCALE GENOMIC DNA]</scope>
    <source>
        <strain evidence="11 12">154_Feed</strain>
    </source>
</reference>
<accession>A0ABT7V7S8</accession>
<keyword evidence="8" id="KW-0520">NAD</keyword>
<comment type="cofactor">
    <cofactor evidence="1">
        <name>Mg(2+)</name>
        <dbReference type="ChEBI" id="CHEBI:18420"/>
    </cofactor>
</comment>
<dbReference type="InterPro" id="IPR000086">
    <property type="entry name" value="NUDIX_hydrolase_dom"/>
</dbReference>
<evidence type="ECO:0000256" key="2">
    <source>
        <dbReference type="ARBA" id="ARBA00001947"/>
    </source>
</evidence>
<comment type="caution">
    <text evidence="11">The sequence shown here is derived from an EMBL/GenBank/DDBJ whole genome shotgun (WGS) entry which is preliminary data.</text>
</comment>
<dbReference type="EMBL" id="JAUDDZ010000003">
    <property type="protein sequence ID" value="MDM8274539.1"/>
    <property type="molecule type" value="Genomic_DNA"/>
</dbReference>
<evidence type="ECO:0000256" key="9">
    <source>
        <dbReference type="ARBA" id="ARBA00023679"/>
    </source>
</evidence>
<evidence type="ECO:0000256" key="1">
    <source>
        <dbReference type="ARBA" id="ARBA00001946"/>
    </source>
</evidence>
<dbReference type="Pfam" id="PF00293">
    <property type="entry name" value="NUDIX"/>
    <property type="match status" value="1"/>
</dbReference>
<evidence type="ECO:0000313" key="11">
    <source>
        <dbReference type="EMBL" id="MDM8274539.1"/>
    </source>
</evidence>
<dbReference type="EC" id="3.6.1.22" evidence="4"/>
<dbReference type="GO" id="GO:0016787">
    <property type="term" value="F:hydrolase activity"/>
    <property type="evidence" value="ECO:0007669"/>
    <property type="project" value="UniProtKB-KW"/>
</dbReference>